<proteinExistence type="inferred from homology"/>
<evidence type="ECO:0000256" key="1">
    <source>
        <dbReference type="ARBA" id="ARBA00004167"/>
    </source>
</evidence>
<feature type="domain" description="Band 7" evidence="3">
    <location>
        <begin position="144"/>
        <end position="303"/>
    </location>
</feature>
<evidence type="ECO:0000313" key="5">
    <source>
        <dbReference type="Proteomes" id="UP000264589"/>
    </source>
</evidence>
<dbReference type="SUPFAM" id="SSF117892">
    <property type="entry name" value="Band 7/SPFH domain"/>
    <property type="match status" value="1"/>
</dbReference>
<gene>
    <name evidence="4" type="ORF">DX908_15505</name>
</gene>
<dbReference type="PANTHER" id="PTHR10264:SF83">
    <property type="entry name" value="BLL5629 PROTEIN"/>
    <property type="match status" value="1"/>
</dbReference>
<name>A0A371R883_9PROT</name>
<organism evidence="4 5">
    <name type="scientific">Parvularcula marina</name>
    <dbReference type="NCBI Taxonomy" id="2292771"/>
    <lineage>
        <taxon>Bacteria</taxon>
        <taxon>Pseudomonadati</taxon>
        <taxon>Pseudomonadota</taxon>
        <taxon>Alphaproteobacteria</taxon>
        <taxon>Parvularculales</taxon>
        <taxon>Parvularculaceae</taxon>
        <taxon>Parvularcula</taxon>
    </lineage>
</organism>
<keyword evidence="5" id="KW-1185">Reference proteome</keyword>
<dbReference type="InterPro" id="IPR001107">
    <property type="entry name" value="Band_7"/>
</dbReference>
<dbReference type="PANTHER" id="PTHR10264">
    <property type="entry name" value="BAND 7 PROTEIN-RELATED"/>
    <property type="match status" value="1"/>
</dbReference>
<dbReference type="GO" id="GO:0098552">
    <property type="term" value="C:side of membrane"/>
    <property type="evidence" value="ECO:0007669"/>
    <property type="project" value="UniProtKB-ARBA"/>
</dbReference>
<dbReference type="InterPro" id="IPR043202">
    <property type="entry name" value="Band-7_stomatin-like"/>
</dbReference>
<dbReference type="FunFam" id="3.30.479.30:FF:000004">
    <property type="entry name" value="Putative membrane protease family, stomatin"/>
    <property type="match status" value="1"/>
</dbReference>
<evidence type="ECO:0000259" key="3">
    <source>
        <dbReference type="SMART" id="SM00244"/>
    </source>
</evidence>
<accession>A0A371R883</accession>
<dbReference type="AlphaFoldDB" id="A0A371R883"/>
<dbReference type="Pfam" id="PF01145">
    <property type="entry name" value="Band_7"/>
    <property type="match status" value="1"/>
</dbReference>
<dbReference type="InParanoid" id="A0A371R883"/>
<dbReference type="Gene3D" id="3.30.479.30">
    <property type="entry name" value="Band 7 domain"/>
    <property type="match status" value="1"/>
</dbReference>
<dbReference type="CDD" id="cd13438">
    <property type="entry name" value="SPFH_eoslipins_u2"/>
    <property type="match status" value="1"/>
</dbReference>
<comment type="similarity">
    <text evidence="2">Belongs to the band 7/mec-2 family.</text>
</comment>
<comment type="caution">
    <text evidence="4">The sequence shown here is derived from an EMBL/GenBank/DDBJ whole genome shotgun (WGS) entry which is preliminary data.</text>
</comment>
<sequence>MLFKSVVVAENQRGLLIRDGRLLNVLEPGRYRFWDIAGRMTCELFDARGQFTSPWADLMEKRHPELAGRVLETVRVREGEVAVVKLDGRPSMVVHPGQTVHFWKGLDTVEVTRIDVEANPMLTKAELTAYEKAVMPTRVSGKAIATVSVGASEVGLVFFDGELAETLGPGRYGFWQVGRHVSARTVDTRSVPLEVTAQEILTKDRVSLRVTLTAFVRVREAAKAVLSVPDYNAHVYKLVQFAVREAVGGRTLDEVLNDREKVDAEIGAHVTRELGDIGVDIAELGIKDVILPGEMRALINKVVEAEKTAQANVIRRREEVAATRSLLNTARLMEDNPTLLRLKELEALERVTEKIGRMDVHTGGDGLNAIVDRLVSLSPRGEAEAR</sequence>
<dbReference type="GO" id="GO:0005886">
    <property type="term" value="C:plasma membrane"/>
    <property type="evidence" value="ECO:0007669"/>
    <property type="project" value="InterPro"/>
</dbReference>
<reference evidence="4 5" key="1">
    <citation type="submission" date="2018-08" db="EMBL/GenBank/DDBJ databases">
        <title>Parvularcula sp. SM1705, isolated from surface water of the South Sea China.</title>
        <authorList>
            <person name="Sun L."/>
        </authorList>
    </citation>
    <scope>NUCLEOTIDE SEQUENCE [LARGE SCALE GENOMIC DNA]</scope>
    <source>
        <strain evidence="4 5">SM1705</strain>
    </source>
</reference>
<dbReference type="OrthoDB" id="5501731at2"/>
<dbReference type="Gene3D" id="6.10.250.2090">
    <property type="match status" value="1"/>
</dbReference>
<evidence type="ECO:0000256" key="2">
    <source>
        <dbReference type="ARBA" id="ARBA00008164"/>
    </source>
</evidence>
<dbReference type="EMBL" id="QUQO01000002">
    <property type="protein sequence ID" value="RFB01676.1"/>
    <property type="molecule type" value="Genomic_DNA"/>
</dbReference>
<dbReference type="InterPro" id="IPR036013">
    <property type="entry name" value="Band_7/SPFH_dom_sf"/>
</dbReference>
<protein>
    <submittedName>
        <fullName evidence="4">Slipin family protein</fullName>
    </submittedName>
</protein>
<dbReference type="SMART" id="SM00244">
    <property type="entry name" value="PHB"/>
    <property type="match status" value="1"/>
</dbReference>
<dbReference type="RefSeq" id="WP_116393391.1">
    <property type="nucleotide sequence ID" value="NZ_QUQO01000002.1"/>
</dbReference>
<dbReference type="Proteomes" id="UP000264589">
    <property type="component" value="Unassembled WGS sequence"/>
</dbReference>
<comment type="subcellular location">
    <subcellularLocation>
        <location evidence="1">Membrane</location>
        <topology evidence="1">Single-pass membrane protein</topology>
    </subcellularLocation>
</comment>
<evidence type="ECO:0000313" key="4">
    <source>
        <dbReference type="EMBL" id="RFB01676.1"/>
    </source>
</evidence>